<sequence length="104" mass="11969">MGGESHGQSVKIPDWRIYKVEDVPQLMQVQKALSQYGLNDPWLRNEVWRFNPAFGTKWQRLRLGFFRGFKWGLAACALTIVVEKALGIDYHHPLGHGEEGQSHH</sequence>
<keyword evidence="15" id="KW-1185">Reference proteome</keyword>
<evidence type="ECO:0000256" key="7">
    <source>
        <dbReference type="ARBA" id="ARBA00022692"/>
    </source>
</evidence>
<reference evidence="16" key="1">
    <citation type="submission" date="2025-08" db="UniProtKB">
        <authorList>
            <consortium name="RefSeq"/>
        </authorList>
    </citation>
    <scope>IDENTIFICATION</scope>
    <source>
        <tissue evidence="16">Muscle</tissue>
    </source>
</reference>
<evidence type="ECO:0000256" key="8">
    <source>
        <dbReference type="ARBA" id="ARBA00022792"/>
    </source>
</evidence>
<evidence type="ECO:0000256" key="10">
    <source>
        <dbReference type="ARBA" id="ARBA00022989"/>
    </source>
</evidence>
<gene>
    <name evidence="16" type="primary">LOC106467463</name>
</gene>
<evidence type="ECO:0000256" key="11">
    <source>
        <dbReference type="ARBA" id="ARBA00023128"/>
    </source>
</evidence>
<proteinExistence type="inferred from homology"/>
<name>A0ABM1BJK0_LIMPO</name>
<comment type="similarity">
    <text evidence="3">Belongs to the complex I NDUFB3 subunit family.</text>
</comment>
<evidence type="ECO:0000256" key="4">
    <source>
        <dbReference type="ARBA" id="ARBA00018680"/>
    </source>
</evidence>
<keyword evidence="12" id="KW-0472">Membrane</keyword>
<evidence type="ECO:0000256" key="9">
    <source>
        <dbReference type="ARBA" id="ARBA00022982"/>
    </source>
</evidence>
<evidence type="ECO:0000256" key="13">
    <source>
        <dbReference type="ARBA" id="ARBA00030217"/>
    </source>
</evidence>
<dbReference type="PANTHER" id="PTHR15082">
    <property type="entry name" value="NADH-UBIQUINONE OXIDOREDUCTASE B12 SUBUNIT"/>
    <property type="match status" value="1"/>
</dbReference>
<dbReference type="Proteomes" id="UP000694941">
    <property type="component" value="Unplaced"/>
</dbReference>
<evidence type="ECO:0000256" key="5">
    <source>
        <dbReference type="ARBA" id="ARBA00022448"/>
    </source>
</evidence>
<dbReference type="GeneID" id="106467463"/>
<accession>A0ABM1BJK0</accession>
<evidence type="ECO:0000256" key="6">
    <source>
        <dbReference type="ARBA" id="ARBA00022660"/>
    </source>
</evidence>
<organism evidence="15 16">
    <name type="scientific">Limulus polyphemus</name>
    <name type="common">Atlantic horseshoe crab</name>
    <dbReference type="NCBI Taxonomy" id="6850"/>
    <lineage>
        <taxon>Eukaryota</taxon>
        <taxon>Metazoa</taxon>
        <taxon>Ecdysozoa</taxon>
        <taxon>Arthropoda</taxon>
        <taxon>Chelicerata</taxon>
        <taxon>Merostomata</taxon>
        <taxon>Xiphosura</taxon>
        <taxon>Limulidae</taxon>
        <taxon>Limulus</taxon>
    </lineage>
</organism>
<dbReference type="RefSeq" id="XP_013783274.1">
    <property type="nucleotide sequence ID" value="XM_013927820.2"/>
</dbReference>
<dbReference type="Pfam" id="PF08122">
    <property type="entry name" value="NDUF_B12"/>
    <property type="match status" value="1"/>
</dbReference>
<keyword evidence="11" id="KW-0496">Mitochondrion</keyword>
<keyword evidence="9" id="KW-0249">Electron transport</keyword>
<comment type="function">
    <text evidence="1">Accessory subunit of the mitochondrial membrane respiratory chain NADH dehydrogenase (Complex I), that is believed not to be involved in catalysis. Complex I functions in the transfer of electrons from NADH to the respiratory chain. The immediate electron acceptor for the enzyme is believed to be ubiquinone.</text>
</comment>
<evidence type="ECO:0000256" key="3">
    <source>
        <dbReference type="ARBA" id="ARBA00005667"/>
    </source>
</evidence>
<evidence type="ECO:0000256" key="1">
    <source>
        <dbReference type="ARBA" id="ARBA00003195"/>
    </source>
</evidence>
<keyword evidence="8" id="KW-0999">Mitochondrion inner membrane</keyword>
<evidence type="ECO:0000313" key="15">
    <source>
        <dbReference type="Proteomes" id="UP000694941"/>
    </source>
</evidence>
<evidence type="ECO:0000256" key="14">
    <source>
        <dbReference type="ARBA" id="ARBA00032688"/>
    </source>
</evidence>
<keyword evidence="10" id="KW-1133">Transmembrane helix</keyword>
<evidence type="ECO:0000313" key="16">
    <source>
        <dbReference type="RefSeq" id="XP_013783274.1"/>
    </source>
</evidence>
<keyword evidence="5" id="KW-0813">Transport</keyword>
<comment type="subcellular location">
    <subcellularLocation>
        <location evidence="2">Mitochondrion inner membrane</location>
        <topology evidence="2">Single-pass membrane protein</topology>
        <orientation evidence="2">Matrix side</orientation>
    </subcellularLocation>
</comment>
<evidence type="ECO:0000256" key="12">
    <source>
        <dbReference type="ARBA" id="ARBA00023136"/>
    </source>
</evidence>
<protein>
    <recommendedName>
        <fullName evidence="4">NADH dehydrogenase [ubiquinone] 1 beta subcomplex subunit 3</fullName>
    </recommendedName>
    <alternativeName>
        <fullName evidence="13">Complex I-B12</fullName>
    </alternativeName>
    <alternativeName>
        <fullName evidence="14">NADH-ubiquinone oxidoreductase B12 subunit</fullName>
    </alternativeName>
</protein>
<dbReference type="InterPro" id="IPR012576">
    <property type="entry name" value="NDUFB3"/>
</dbReference>
<dbReference type="PANTHER" id="PTHR15082:SF2">
    <property type="entry name" value="NADH DEHYDROGENASE [UBIQUINONE] 1 BETA SUBCOMPLEX SUBUNIT 3"/>
    <property type="match status" value="1"/>
</dbReference>
<keyword evidence="6" id="KW-0679">Respiratory chain</keyword>
<keyword evidence="7" id="KW-0812">Transmembrane</keyword>
<evidence type="ECO:0000256" key="2">
    <source>
        <dbReference type="ARBA" id="ARBA00004298"/>
    </source>
</evidence>